<gene>
    <name evidence="7" type="ORF">ACFQ5J_12880</name>
</gene>
<evidence type="ECO:0000259" key="5">
    <source>
        <dbReference type="PROSITE" id="PS51071"/>
    </source>
</evidence>
<dbReference type="InterPro" id="IPR047640">
    <property type="entry name" value="RpiR-like"/>
</dbReference>
<evidence type="ECO:0000313" key="8">
    <source>
        <dbReference type="Proteomes" id="UP001597252"/>
    </source>
</evidence>
<keyword evidence="3" id="KW-0804">Transcription</keyword>
<evidence type="ECO:0000256" key="3">
    <source>
        <dbReference type="ARBA" id="ARBA00023163"/>
    </source>
</evidence>
<dbReference type="Gene3D" id="1.10.10.10">
    <property type="entry name" value="Winged helix-like DNA-binding domain superfamily/Winged helix DNA-binding domain"/>
    <property type="match status" value="1"/>
</dbReference>
<dbReference type="RefSeq" id="WP_125749916.1">
    <property type="nucleotide sequence ID" value="NZ_JBHTON010000053.1"/>
</dbReference>
<dbReference type="PANTHER" id="PTHR30514:SF21">
    <property type="entry name" value="RPIR-FAMILY TRANSCRIPTIONAL REGULATOR"/>
    <property type="match status" value="1"/>
</dbReference>
<evidence type="ECO:0000256" key="2">
    <source>
        <dbReference type="ARBA" id="ARBA00023125"/>
    </source>
</evidence>
<dbReference type="PROSITE" id="PS51071">
    <property type="entry name" value="HTH_RPIR"/>
    <property type="match status" value="1"/>
</dbReference>
<dbReference type="InterPro" id="IPR000281">
    <property type="entry name" value="HTH_RpiR"/>
</dbReference>
<name>A0ABW4ECD6_9LACO</name>
<evidence type="ECO:0000313" key="7">
    <source>
        <dbReference type="EMBL" id="MFD1486120.1"/>
    </source>
</evidence>
<protein>
    <submittedName>
        <fullName evidence="7">MurR/RpiR family transcriptional regulator</fullName>
    </submittedName>
</protein>
<keyword evidence="2" id="KW-0238">DNA-binding</keyword>
<accession>A0ABW4ECD6</accession>
<evidence type="ECO:0000259" key="6">
    <source>
        <dbReference type="PROSITE" id="PS51464"/>
    </source>
</evidence>
<dbReference type="InterPro" id="IPR009057">
    <property type="entry name" value="Homeodomain-like_sf"/>
</dbReference>
<dbReference type="SUPFAM" id="SSF53697">
    <property type="entry name" value="SIS domain"/>
    <property type="match status" value="1"/>
</dbReference>
<sequence>MQLDKLIAGKRLTETEVGVLQYIVAHIDTVLDVGVRGVAQENFTSTSTVMRLAHKLGFRGFVEMQFKLSALVAAHTSQAPTDWEALGMTPMVMQYNEPEIFDAIAQALTACQKKFVFIYAAGFSGIIAEYMYKKLLNLGKRCLLATPSDSAGILDNNLEDIGIMLTVSRSGETRSVLDKVMVVQDQPITVVSFTNESVNRLSTIVDYPVKIVDHNKLDDYNQHANAFFPGTLAAFEYLIQRYEVLQGR</sequence>
<reference evidence="8" key="1">
    <citation type="journal article" date="2019" name="Int. J. Syst. Evol. Microbiol.">
        <title>The Global Catalogue of Microorganisms (GCM) 10K type strain sequencing project: providing services to taxonomists for standard genome sequencing and annotation.</title>
        <authorList>
            <consortium name="The Broad Institute Genomics Platform"/>
            <consortium name="The Broad Institute Genome Sequencing Center for Infectious Disease"/>
            <person name="Wu L."/>
            <person name="Ma J."/>
        </authorList>
    </citation>
    <scope>NUCLEOTIDE SEQUENCE [LARGE SCALE GENOMIC DNA]</scope>
    <source>
        <strain evidence="8">CCM 8903</strain>
    </source>
</reference>
<feature type="domain" description="HTH rpiR-type" evidence="5">
    <location>
        <begin position="1"/>
        <end position="75"/>
    </location>
</feature>
<dbReference type="PANTHER" id="PTHR30514">
    <property type="entry name" value="GLUCOKINASE"/>
    <property type="match status" value="1"/>
</dbReference>
<dbReference type="Gene3D" id="3.40.50.10490">
    <property type="entry name" value="Glucose-6-phosphate isomerase like protein, domain 1"/>
    <property type="match status" value="1"/>
</dbReference>
<dbReference type="InterPro" id="IPR046348">
    <property type="entry name" value="SIS_dom_sf"/>
</dbReference>
<dbReference type="Pfam" id="PF01380">
    <property type="entry name" value="SIS"/>
    <property type="match status" value="1"/>
</dbReference>
<dbReference type="Pfam" id="PF01418">
    <property type="entry name" value="HTH_6"/>
    <property type="match status" value="1"/>
</dbReference>
<keyword evidence="1" id="KW-0805">Transcription regulation</keyword>
<feature type="transmembrane region" description="Helical" evidence="4">
    <location>
        <begin position="115"/>
        <end position="132"/>
    </location>
</feature>
<comment type="caution">
    <text evidence="7">The sequence shown here is derived from an EMBL/GenBank/DDBJ whole genome shotgun (WGS) entry which is preliminary data.</text>
</comment>
<dbReference type="InterPro" id="IPR036388">
    <property type="entry name" value="WH-like_DNA-bd_sf"/>
</dbReference>
<dbReference type="PROSITE" id="PS51464">
    <property type="entry name" value="SIS"/>
    <property type="match status" value="1"/>
</dbReference>
<dbReference type="InterPro" id="IPR001347">
    <property type="entry name" value="SIS_dom"/>
</dbReference>
<dbReference type="InterPro" id="IPR035472">
    <property type="entry name" value="RpiR-like_SIS"/>
</dbReference>
<feature type="domain" description="SIS" evidence="6">
    <location>
        <begin position="104"/>
        <end position="248"/>
    </location>
</feature>
<dbReference type="SUPFAM" id="SSF46689">
    <property type="entry name" value="Homeodomain-like"/>
    <property type="match status" value="1"/>
</dbReference>
<keyword evidence="4" id="KW-0472">Membrane</keyword>
<proteinExistence type="predicted"/>
<organism evidence="7 8">
    <name type="scientific">Lacticaseibacillus baoqingensis</name>
    <dbReference type="NCBI Taxonomy" id="2486013"/>
    <lineage>
        <taxon>Bacteria</taxon>
        <taxon>Bacillati</taxon>
        <taxon>Bacillota</taxon>
        <taxon>Bacilli</taxon>
        <taxon>Lactobacillales</taxon>
        <taxon>Lactobacillaceae</taxon>
        <taxon>Lacticaseibacillus</taxon>
    </lineage>
</organism>
<keyword evidence="4" id="KW-0812">Transmembrane</keyword>
<evidence type="ECO:0000256" key="1">
    <source>
        <dbReference type="ARBA" id="ARBA00023015"/>
    </source>
</evidence>
<dbReference type="CDD" id="cd05013">
    <property type="entry name" value="SIS_RpiR"/>
    <property type="match status" value="1"/>
</dbReference>
<keyword evidence="4" id="KW-1133">Transmembrane helix</keyword>
<evidence type="ECO:0000256" key="4">
    <source>
        <dbReference type="SAM" id="Phobius"/>
    </source>
</evidence>
<dbReference type="Proteomes" id="UP001597252">
    <property type="component" value="Unassembled WGS sequence"/>
</dbReference>
<dbReference type="EMBL" id="JBHTON010000053">
    <property type="protein sequence ID" value="MFD1486120.1"/>
    <property type="molecule type" value="Genomic_DNA"/>
</dbReference>
<keyword evidence="8" id="KW-1185">Reference proteome</keyword>